<evidence type="ECO:0000256" key="1">
    <source>
        <dbReference type="SAM" id="MobiDB-lite"/>
    </source>
</evidence>
<organism evidence="2 3">
    <name type="scientific">Astrephomene gubernaculifera</name>
    <dbReference type="NCBI Taxonomy" id="47775"/>
    <lineage>
        <taxon>Eukaryota</taxon>
        <taxon>Viridiplantae</taxon>
        <taxon>Chlorophyta</taxon>
        <taxon>core chlorophytes</taxon>
        <taxon>Chlorophyceae</taxon>
        <taxon>CS clade</taxon>
        <taxon>Chlamydomonadales</taxon>
        <taxon>Astrephomenaceae</taxon>
        <taxon>Astrephomene</taxon>
    </lineage>
</organism>
<keyword evidence="3" id="KW-1185">Reference proteome</keyword>
<accession>A0AAD3HM89</accession>
<name>A0AAD3HM89_9CHLO</name>
<evidence type="ECO:0000313" key="2">
    <source>
        <dbReference type="EMBL" id="GFR46594.1"/>
    </source>
</evidence>
<evidence type="ECO:0000313" key="3">
    <source>
        <dbReference type="Proteomes" id="UP001054857"/>
    </source>
</evidence>
<comment type="caution">
    <text evidence="2">The sequence shown here is derived from an EMBL/GenBank/DDBJ whole genome shotgun (WGS) entry which is preliminary data.</text>
</comment>
<sequence length="126" mass="12348">MEATARQHGASGTASGAGFEPVRGGIGAAERAADTRGVGMAPTKARNAPSSRAAAGGSEGSGASSLESQSQETSQSSGKSGGITQTVAAVAKGLAGLVSGKGGERDTSDRHCRSWRWAVCARTTAG</sequence>
<feature type="non-terminal residue" evidence="2">
    <location>
        <position position="126"/>
    </location>
</feature>
<gene>
    <name evidence="2" type="ORF">Agub_g8196</name>
</gene>
<protein>
    <submittedName>
        <fullName evidence="2">Uncharacterized protein</fullName>
    </submittedName>
</protein>
<reference evidence="2 3" key="1">
    <citation type="journal article" date="2021" name="Sci. Rep.">
        <title>Genome sequencing of the multicellular alga Astrephomene provides insights into convergent evolution of germ-soma differentiation.</title>
        <authorList>
            <person name="Yamashita S."/>
            <person name="Yamamoto K."/>
            <person name="Matsuzaki R."/>
            <person name="Suzuki S."/>
            <person name="Yamaguchi H."/>
            <person name="Hirooka S."/>
            <person name="Minakuchi Y."/>
            <person name="Miyagishima S."/>
            <person name="Kawachi M."/>
            <person name="Toyoda A."/>
            <person name="Nozaki H."/>
        </authorList>
    </citation>
    <scope>NUCLEOTIDE SEQUENCE [LARGE SCALE GENOMIC DNA]</scope>
    <source>
        <strain evidence="2 3">NIES-4017</strain>
    </source>
</reference>
<dbReference type="Proteomes" id="UP001054857">
    <property type="component" value="Unassembled WGS sequence"/>
</dbReference>
<proteinExistence type="predicted"/>
<dbReference type="AlphaFoldDB" id="A0AAD3HM89"/>
<dbReference type="EMBL" id="BMAR01000015">
    <property type="protein sequence ID" value="GFR46594.1"/>
    <property type="molecule type" value="Genomic_DNA"/>
</dbReference>
<feature type="region of interest" description="Disordered" evidence="1">
    <location>
        <begin position="1"/>
        <end position="84"/>
    </location>
</feature>
<feature type="compositionally biased region" description="Low complexity" evidence="1">
    <location>
        <begin position="50"/>
        <end position="78"/>
    </location>
</feature>